<dbReference type="Gene3D" id="3.30.450.20">
    <property type="entry name" value="PAS domain"/>
    <property type="match status" value="1"/>
</dbReference>
<organism evidence="7 8">
    <name type="scientific">Desulfofustis glycolicus DSM 9705</name>
    <dbReference type="NCBI Taxonomy" id="1121409"/>
    <lineage>
        <taxon>Bacteria</taxon>
        <taxon>Pseudomonadati</taxon>
        <taxon>Thermodesulfobacteriota</taxon>
        <taxon>Desulfobulbia</taxon>
        <taxon>Desulfobulbales</taxon>
        <taxon>Desulfocapsaceae</taxon>
        <taxon>Desulfofustis</taxon>
    </lineage>
</organism>
<dbReference type="InterPro" id="IPR013656">
    <property type="entry name" value="PAS_4"/>
</dbReference>
<dbReference type="CDD" id="cd00130">
    <property type="entry name" value="PAS"/>
    <property type="match status" value="1"/>
</dbReference>
<keyword evidence="2" id="KW-0067">ATP-binding</keyword>
<dbReference type="Pfam" id="PF25601">
    <property type="entry name" value="AAA_lid_14"/>
    <property type="match status" value="1"/>
</dbReference>
<evidence type="ECO:0000256" key="5">
    <source>
        <dbReference type="SAM" id="MobiDB-lite"/>
    </source>
</evidence>
<dbReference type="STRING" id="1121409.SAMN02745124_02897"/>
<dbReference type="GO" id="GO:0005524">
    <property type="term" value="F:ATP binding"/>
    <property type="evidence" value="ECO:0007669"/>
    <property type="project" value="UniProtKB-KW"/>
</dbReference>
<dbReference type="SUPFAM" id="SSF52540">
    <property type="entry name" value="P-loop containing nucleoside triphosphate hydrolases"/>
    <property type="match status" value="1"/>
</dbReference>
<accession>A0A1M5XAA7</accession>
<dbReference type="InterPro" id="IPR002197">
    <property type="entry name" value="HTH_Fis"/>
</dbReference>
<dbReference type="FunFam" id="3.40.50.300:FF:000006">
    <property type="entry name" value="DNA-binding transcriptional regulator NtrC"/>
    <property type="match status" value="1"/>
</dbReference>
<dbReference type="InterPro" id="IPR025662">
    <property type="entry name" value="Sigma_54_int_dom_ATP-bd_1"/>
</dbReference>
<gene>
    <name evidence="7" type="ORF">SAMN02745124_02897</name>
</gene>
<reference evidence="7 8" key="1">
    <citation type="submission" date="2016-11" db="EMBL/GenBank/DDBJ databases">
        <authorList>
            <person name="Jaros S."/>
            <person name="Januszkiewicz K."/>
            <person name="Wedrychowicz H."/>
        </authorList>
    </citation>
    <scope>NUCLEOTIDE SEQUENCE [LARGE SCALE GENOMIC DNA]</scope>
    <source>
        <strain evidence="7 8">DSM 9705</strain>
    </source>
</reference>
<dbReference type="AlphaFoldDB" id="A0A1M5XAA7"/>
<evidence type="ECO:0000256" key="2">
    <source>
        <dbReference type="ARBA" id="ARBA00022840"/>
    </source>
</evidence>
<dbReference type="Pfam" id="PF00158">
    <property type="entry name" value="Sigma54_activat"/>
    <property type="match status" value="1"/>
</dbReference>
<dbReference type="Gene3D" id="1.10.8.60">
    <property type="match status" value="1"/>
</dbReference>
<dbReference type="InterPro" id="IPR000014">
    <property type="entry name" value="PAS"/>
</dbReference>
<dbReference type="Proteomes" id="UP000184139">
    <property type="component" value="Unassembled WGS sequence"/>
</dbReference>
<dbReference type="GO" id="GO:0043565">
    <property type="term" value="F:sequence-specific DNA binding"/>
    <property type="evidence" value="ECO:0007669"/>
    <property type="project" value="InterPro"/>
</dbReference>
<dbReference type="CDD" id="cd00009">
    <property type="entry name" value="AAA"/>
    <property type="match status" value="1"/>
</dbReference>
<dbReference type="PROSITE" id="PS50045">
    <property type="entry name" value="SIGMA54_INTERACT_4"/>
    <property type="match status" value="1"/>
</dbReference>
<dbReference type="GO" id="GO:0006355">
    <property type="term" value="P:regulation of DNA-templated transcription"/>
    <property type="evidence" value="ECO:0007669"/>
    <property type="project" value="InterPro"/>
</dbReference>
<keyword evidence="3" id="KW-0805">Transcription regulation</keyword>
<dbReference type="Gene3D" id="3.40.50.300">
    <property type="entry name" value="P-loop containing nucleotide triphosphate hydrolases"/>
    <property type="match status" value="1"/>
</dbReference>
<dbReference type="Gene3D" id="1.10.10.60">
    <property type="entry name" value="Homeodomain-like"/>
    <property type="match status" value="1"/>
</dbReference>
<feature type="domain" description="Sigma-54 factor interaction" evidence="6">
    <location>
        <begin position="159"/>
        <end position="388"/>
    </location>
</feature>
<sequence length="487" mass="54466">MAVRMPNDRLPIPCRSKNTGVIKNMFRQPAIVTLLDGIPYPAMILDNSFRIVTMNRLMVAMSGREGEQVRGLHGELVVRSNAGNARGQLYQQVLKTREPVSESGDVLNCYRHKVPVQYHISHLSTEKNDPVGLLVIVEETSALAYRNDKDSSGYSVPELIGHSSKMQKVLDLIPLMAHTDASVLITGETGTGKDKIAEIIHKNSPRSRFPFIKVNCGALPLGLLESELFGHVKGAFTGATRNKPGMFKIADRGTLFLTEIGDMPVPLQVKLLSVLDDRQFVPVGGEQSVSVDVRIIAATHRPLREQVRNSTFREDLYYRLNVLHVHLPPLRERENDTRLLLDHFLEKFSSALGKKIDGFTPSALQTLLNYTYPGNIRELRNIVEYGANICKGKKVNKDQLPPYIFEKQTESPVVPAPPSIPDRSTSVPPATEREKTVENSGSWVAIERQMIIDALKKHAGNRINTAAELGWGRMKLWRKMKKYGLIE</sequence>
<dbReference type="InterPro" id="IPR003593">
    <property type="entry name" value="AAA+_ATPase"/>
</dbReference>
<name>A0A1M5XAA7_9BACT</name>
<dbReference type="RefSeq" id="WP_244155862.1">
    <property type="nucleotide sequence ID" value="NZ_FQXS01000018.1"/>
</dbReference>
<dbReference type="Pfam" id="PF02954">
    <property type="entry name" value="HTH_8"/>
    <property type="match status" value="1"/>
</dbReference>
<dbReference type="EMBL" id="FQXS01000018">
    <property type="protein sequence ID" value="SHH96488.1"/>
    <property type="molecule type" value="Genomic_DNA"/>
</dbReference>
<evidence type="ECO:0000313" key="8">
    <source>
        <dbReference type="Proteomes" id="UP000184139"/>
    </source>
</evidence>
<evidence type="ECO:0000256" key="3">
    <source>
        <dbReference type="ARBA" id="ARBA00023015"/>
    </source>
</evidence>
<dbReference type="SMART" id="SM00382">
    <property type="entry name" value="AAA"/>
    <property type="match status" value="1"/>
</dbReference>
<evidence type="ECO:0000256" key="4">
    <source>
        <dbReference type="ARBA" id="ARBA00023163"/>
    </source>
</evidence>
<dbReference type="InterPro" id="IPR058031">
    <property type="entry name" value="AAA_lid_NorR"/>
</dbReference>
<keyword evidence="8" id="KW-1185">Reference proteome</keyword>
<evidence type="ECO:0000259" key="6">
    <source>
        <dbReference type="PROSITE" id="PS50045"/>
    </source>
</evidence>
<dbReference type="PANTHER" id="PTHR32071:SF122">
    <property type="entry name" value="SIGMA FACTOR"/>
    <property type="match status" value="1"/>
</dbReference>
<dbReference type="SUPFAM" id="SSF55785">
    <property type="entry name" value="PYP-like sensor domain (PAS domain)"/>
    <property type="match status" value="1"/>
</dbReference>
<dbReference type="InterPro" id="IPR027417">
    <property type="entry name" value="P-loop_NTPase"/>
</dbReference>
<dbReference type="PRINTS" id="PR01590">
    <property type="entry name" value="HTHFIS"/>
</dbReference>
<protein>
    <submittedName>
        <fullName evidence="7">Transcriptional regulator containing PAS, AAA-type ATPase, and DNA-binding Fis domains</fullName>
    </submittedName>
</protein>
<proteinExistence type="predicted"/>
<keyword evidence="7" id="KW-0238">DNA-binding</keyword>
<feature type="region of interest" description="Disordered" evidence="5">
    <location>
        <begin position="410"/>
        <end position="439"/>
    </location>
</feature>
<evidence type="ECO:0000313" key="7">
    <source>
        <dbReference type="EMBL" id="SHH96488.1"/>
    </source>
</evidence>
<dbReference type="InterPro" id="IPR025944">
    <property type="entry name" value="Sigma_54_int_dom_CS"/>
</dbReference>
<dbReference type="SUPFAM" id="SSF46689">
    <property type="entry name" value="Homeodomain-like"/>
    <property type="match status" value="1"/>
</dbReference>
<dbReference type="PROSITE" id="PS00688">
    <property type="entry name" value="SIGMA54_INTERACT_3"/>
    <property type="match status" value="1"/>
</dbReference>
<dbReference type="InterPro" id="IPR009057">
    <property type="entry name" value="Homeodomain-like_sf"/>
</dbReference>
<keyword evidence="4" id="KW-0804">Transcription</keyword>
<dbReference type="InterPro" id="IPR002078">
    <property type="entry name" value="Sigma_54_int"/>
</dbReference>
<dbReference type="PROSITE" id="PS00675">
    <property type="entry name" value="SIGMA54_INTERACT_1"/>
    <property type="match status" value="1"/>
</dbReference>
<evidence type="ECO:0000256" key="1">
    <source>
        <dbReference type="ARBA" id="ARBA00022741"/>
    </source>
</evidence>
<dbReference type="PANTHER" id="PTHR32071">
    <property type="entry name" value="TRANSCRIPTIONAL REGULATORY PROTEIN"/>
    <property type="match status" value="1"/>
</dbReference>
<dbReference type="InterPro" id="IPR035965">
    <property type="entry name" value="PAS-like_dom_sf"/>
</dbReference>
<dbReference type="Pfam" id="PF08448">
    <property type="entry name" value="PAS_4"/>
    <property type="match status" value="1"/>
</dbReference>
<keyword evidence="1" id="KW-0547">Nucleotide-binding</keyword>